<dbReference type="GO" id="GO:0016020">
    <property type="term" value="C:membrane"/>
    <property type="evidence" value="ECO:0007669"/>
    <property type="project" value="UniProtKB-SubCell"/>
</dbReference>
<dbReference type="Pfam" id="PF10502">
    <property type="entry name" value="Peptidase_S26"/>
    <property type="match status" value="1"/>
</dbReference>
<keyword evidence="3" id="KW-0812">Transmembrane</keyword>
<accession>A0A7Y2RIQ5</accession>
<name>A0A7Y2RIQ5_9GAMM</name>
<dbReference type="InterPro" id="IPR019533">
    <property type="entry name" value="Peptidase_S26"/>
</dbReference>
<dbReference type="Proteomes" id="UP000569202">
    <property type="component" value="Unassembled WGS sequence"/>
</dbReference>
<protein>
    <recommendedName>
        <fullName evidence="2 3">Signal peptidase I</fullName>
        <ecNumber evidence="3">3.4.21.89</ecNumber>
    </recommendedName>
</protein>
<dbReference type="GO" id="GO:0004252">
    <property type="term" value="F:serine-type endopeptidase activity"/>
    <property type="evidence" value="ECO:0007669"/>
    <property type="project" value="InterPro"/>
</dbReference>
<comment type="similarity">
    <text evidence="1 3">Belongs to the peptidase S26 family.</text>
</comment>
<dbReference type="AlphaFoldDB" id="A0A7Y2RIQ5"/>
<dbReference type="EC" id="3.4.21.89" evidence="3"/>
<dbReference type="InterPro" id="IPR036286">
    <property type="entry name" value="LexA/Signal_pep-like_sf"/>
</dbReference>
<dbReference type="NCBIfam" id="TIGR02227">
    <property type="entry name" value="sigpep_I_bact"/>
    <property type="match status" value="1"/>
</dbReference>
<organism evidence="5 6">
    <name type="scientific">Acinetobacter terrae</name>
    <dbReference type="NCBI Taxonomy" id="2731247"/>
    <lineage>
        <taxon>Bacteria</taxon>
        <taxon>Pseudomonadati</taxon>
        <taxon>Pseudomonadota</taxon>
        <taxon>Gammaproteobacteria</taxon>
        <taxon>Moraxellales</taxon>
        <taxon>Moraxellaceae</taxon>
        <taxon>Acinetobacter</taxon>
        <taxon>Acinetobacter Taxon 24</taxon>
    </lineage>
</organism>
<dbReference type="PANTHER" id="PTHR43390">
    <property type="entry name" value="SIGNAL PEPTIDASE I"/>
    <property type="match status" value="1"/>
</dbReference>
<evidence type="ECO:0000256" key="2">
    <source>
        <dbReference type="ARBA" id="ARBA00019232"/>
    </source>
</evidence>
<keyword evidence="3 5" id="KW-0378">Hydrolase</keyword>
<feature type="transmembrane region" description="Helical" evidence="3">
    <location>
        <begin position="36"/>
        <end position="56"/>
    </location>
</feature>
<dbReference type="EMBL" id="JABERL010000068">
    <property type="protein sequence ID" value="NNH79196.1"/>
    <property type="molecule type" value="Genomic_DNA"/>
</dbReference>
<dbReference type="PANTHER" id="PTHR43390:SF1">
    <property type="entry name" value="CHLOROPLAST PROCESSING PEPTIDASE"/>
    <property type="match status" value="1"/>
</dbReference>
<keyword evidence="3" id="KW-1133">Transmembrane helix</keyword>
<comment type="caution">
    <text evidence="5">The sequence shown here is derived from an EMBL/GenBank/DDBJ whole genome shotgun (WGS) entry which is preliminary data.</text>
</comment>
<dbReference type="InterPro" id="IPR000223">
    <property type="entry name" value="Pept_S26A_signal_pept_1"/>
</dbReference>
<evidence type="ECO:0000256" key="3">
    <source>
        <dbReference type="RuleBase" id="RU362042"/>
    </source>
</evidence>
<dbReference type="SUPFAM" id="SSF51306">
    <property type="entry name" value="LexA/Signal peptidase"/>
    <property type="match status" value="1"/>
</dbReference>
<proteinExistence type="inferred from homology"/>
<comment type="subcellular location">
    <subcellularLocation>
        <location evidence="3">Membrane</location>
        <topology evidence="3">Multi-pass membrane protein</topology>
    </subcellularLocation>
</comment>
<dbReference type="GO" id="GO:0006465">
    <property type="term" value="P:signal peptide processing"/>
    <property type="evidence" value="ECO:0007669"/>
    <property type="project" value="InterPro"/>
</dbReference>
<dbReference type="RefSeq" id="WP_171541254.1">
    <property type="nucleotide sequence ID" value="NZ_JABERL010000068.1"/>
</dbReference>
<dbReference type="Gene3D" id="2.10.109.10">
    <property type="entry name" value="Umud Fragment, subunit A"/>
    <property type="match status" value="1"/>
</dbReference>
<keyword evidence="3" id="KW-0472">Membrane</keyword>
<evidence type="ECO:0000259" key="4">
    <source>
        <dbReference type="Pfam" id="PF10502"/>
    </source>
</evidence>
<dbReference type="GO" id="GO:0009003">
    <property type="term" value="F:signal peptidase activity"/>
    <property type="evidence" value="ECO:0007669"/>
    <property type="project" value="UniProtKB-EC"/>
</dbReference>
<sequence>MNAKTKNLLKKPYQLFLMPLVQFFGELIRGCKGRRLTILWIAAIFFAGYAGSEFYIKKLQEKIGFAIDISNISSNDHIFFKIDKKAKTYSQLNKGDYVAFSSDLLTPFVRKDATVVKKVVGMKGDHVQIVDGVVSINGEKLAVLLPDALIKLKKTKEQFNADFIIPDDKLFVLGSYERSYDSRYWGLLPMKKDEKIGIATPVLF</sequence>
<keyword evidence="3" id="KW-0645">Protease</keyword>
<evidence type="ECO:0000313" key="6">
    <source>
        <dbReference type="Proteomes" id="UP000569202"/>
    </source>
</evidence>
<feature type="domain" description="Peptidase S26" evidence="4">
    <location>
        <begin position="82"/>
        <end position="192"/>
    </location>
</feature>
<reference evidence="5 6" key="1">
    <citation type="submission" date="2020-04" db="EMBL/GenBank/DDBJ databases">
        <title>Acinetobacter Taxon 24.</title>
        <authorList>
            <person name="Nemec A."/>
            <person name="Radolfova-Krizova L."/>
            <person name="Higgins P.G."/>
            <person name="Spanelova P."/>
        </authorList>
    </citation>
    <scope>NUCLEOTIDE SEQUENCE [LARGE SCALE GENOMIC DNA]</scope>
    <source>
        <strain evidence="5 6">ANC 5380</strain>
    </source>
</reference>
<evidence type="ECO:0000256" key="1">
    <source>
        <dbReference type="ARBA" id="ARBA00009370"/>
    </source>
</evidence>
<evidence type="ECO:0000313" key="5">
    <source>
        <dbReference type="EMBL" id="NNH79196.1"/>
    </source>
</evidence>
<comment type="caution">
    <text evidence="3">Lacks conserved residue(s) required for the propagation of feature annotation.</text>
</comment>
<comment type="catalytic activity">
    <reaction evidence="3">
        <text>Cleavage of hydrophobic, N-terminal signal or leader sequences from secreted and periplasmic proteins.</text>
        <dbReference type="EC" id="3.4.21.89"/>
    </reaction>
</comment>
<gene>
    <name evidence="5" type="primary">lepB</name>
    <name evidence="5" type="ORF">HLH17_16385</name>
</gene>